<keyword evidence="3" id="KW-1185">Reference proteome</keyword>
<dbReference type="AlphaFoldDB" id="A0A1S7QHP5"/>
<evidence type="ECO:0000313" key="3">
    <source>
        <dbReference type="Proteomes" id="UP000191988"/>
    </source>
</evidence>
<proteinExistence type="predicted"/>
<protein>
    <submittedName>
        <fullName evidence="2">Uncharacterized protein</fullName>
    </submittedName>
</protein>
<sequence>MRLLTLLVGSLFFSLQPVAVPEAMAQHRVYDPCTDGSINDGIPRSCDELKRELRRSDRYGRREWVIIGLCGPCAPIHAGTGASATGNRDPAESCVAG</sequence>
<gene>
    <name evidence="2" type="ORF">AGR3A_Cc430012</name>
</gene>
<accession>A0A1S7QHP5</accession>
<evidence type="ECO:0000256" key="1">
    <source>
        <dbReference type="SAM" id="SignalP"/>
    </source>
</evidence>
<dbReference type="Proteomes" id="UP000191988">
    <property type="component" value="Unassembled WGS sequence"/>
</dbReference>
<feature type="chain" id="PRO_5012751959" evidence="1">
    <location>
        <begin position="20"/>
        <end position="97"/>
    </location>
</feature>
<reference evidence="3" key="1">
    <citation type="submission" date="2016-01" db="EMBL/GenBank/DDBJ databases">
        <authorList>
            <person name="Regsiter A."/>
            <person name="william w."/>
        </authorList>
    </citation>
    <scope>NUCLEOTIDE SEQUENCE [LARGE SCALE GENOMIC DNA]</scope>
    <source>
        <strain evidence="3">CFBP 6623</strain>
    </source>
</reference>
<keyword evidence="1" id="KW-0732">Signal</keyword>
<name>A0A1S7QHP5_9HYPH</name>
<evidence type="ECO:0000313" key="2">
    <source>
        <dbReference type="EMBL" id="CUX36701.1"/>
    </source>
</evidence>
<organism evidence="2 3">
    <name type="scientific">Agrobacterium tomkonis CFBP 6623</name>
    <dbReference type="NCBI Taxonomy" id="1183432"/>
    <lineage>
        <taxon>Bacteria</taxon>
        <taxon>Pseudomonadati</taxon>
        <taxon>Pseudomonadota</taxon>
        <taxon>Alphaproteobacteria</taxon>
        <taxon>Hyphomicrobiales</taxon>
        <taxon>Rhizobiaceae</taxon>
        <taxon>Rhizobium/Agrobacterium group</taxon>
        <taxon>Agrobacterium</taxon>
        <taxon>Agrobacterium tumefaciens complex</taxon>
    </lineage>
</organism>
<dbReference type="STRING" id="1183432.AGR3A_Cc430012"/>
<feature type="signal peptide" evidence="1">
    <location>
        <begin position="1"/>
        <end position="19"/>
    </location>
</feature>
<dbReference type="EMBL" id="FBWK01000038">
    <property type="protein sequence ID" value="CUX36701.1"/>
    <property type="molecule type" value="Genomic_DNA"/>
</dbReference>